<sequence>MWPGREANKPANLSKMRETALPLLKTSGGMMPSDLMSSKASATTISSTTTPDSTFKRQSSARVLPDNISGDVDESLPSPPGPPSNGNTMMVNYSDKSPPRKSPSFVSERFVTAGNDFTSRSRTSSSQSSILLSWFPSNAQDGLTKNVTTSQTKCDDTTPSINKLAHDDVGGSLSKLKNDQTSMDAAPSLPILDANFGSSNGLAASNISSTGDEATIVAMPSKISIKPHMFVPLDSDSAVQKPIPSSTVMFRGTGSPNSNPISAILATTTEISNSHGGVLTEQPSSAAISGSSAPPVKLERSSSSFIDQFNQSNTKSPVVSPSIVNTGKPVTSPYSPASGSGLSKAFQQLSHVFTFGGKKSKNQQELANTASVDDLTASTNHSKQASVKEPSLLSAEPLQDPSSHELPPKTDSYKVKGYKHQHSVTSLVSLSKASLHEESSHHPTSIPLLNSKSSPANQDVDSAPEASKLDKKKGGFGLPALPSLNLGLSKFMSAGSLKQLAEHGNGSTENLNQPHLQLVELPLPPSKAATACALLPMALIQNLLSSRFSSTNLYQSVTLAQQEIRHKHVIHSLPSRANVLILDMRPAREFSQEHIDGSVCVNLPPIVIKRFRKGAITAFSIDPFLLADTRSHFEAWRKKCDAEPNTPRYVIVYDDDMNEEDSESEAWCMVSVLLLGLADHLYDMSAGRKFSTVDGPQTPSPLSNPNNQKAIVGYVRGGFKEVQLTPSANKLITASFYSPESVPLPPSSMLLAASMAVDSDPLPSVLHSAASSSLPLTSLLINSDASAVPRKLGGRKGSVFSINTTTPPARRARGDTIASIQRPVLRENSNIHVSLGERGGTSYAPASMLTGSHVPDGVLSDISYHSNTPSILYDDQPTSPRLSALDLPTPTEPYSQILPWLYLGSDSLPTGVEASENLRALGITHVLNMANEIKDEEVENDGRFGYKWIRTEDSADHAMDEPLAEAVSFIQNAHKNPDAVVFVHCKAGKSRSVTAVLAWLITHNNMTLKEAYQHVRTKRPEASPNLGFFAVLMRMEQDARRVVTTEQSD</sequence>
<evidence type="ECO:0000256" key="3">
    <source>
        <dbReference type="ARBA" id="ARBA00022801"/>
    </source>
</evidence>
<reference evidence="9 10" key="1">
    <citation type="journal article" date="2019" name="Sci. Rep.">
        <title>Comparative genomics of chytrid fungi reveal insights into the obligate biotrophic and pathogenic lifestyle of Synchytrium endobioticum.</title>
        <authorList>
            <person name="van de Vossenberg B.T.L.H."/>
            <person name="Warris S."/>
            <person name="Nguyen H.D.T."/>
            <person name="van Gent-Pelzer M.P.E."/>
            <person name="Joly D.L."/>
            <person name="van de Geest H.C."/>
            <person name="Bonants P.J.M."/>
            <person name="Smith D.S."/>
            <person name="Levesque C.A."/>
            <person name="van der Lee T.A.J."/>
        </authorList>
    </citation>
    <scope>NUCLEOTIDE SEQUENCE [LARGE SCALE GENOMIC DNA]</scope>
    <source>
        <strain evidence="9 10">MB42</strain>
    </source>
</reference>
<comment type="caution">
    <text evidence="9">The sequence shown here is derived from an EMBL/GenBank/DDBJ whole genome shotgun (WGS) entry which is preliminary data.</text>
</comment>
<dbReference type="Pfam" id="PF00581">
    <property type="entry name" value="Rhodanese"/>
    <property type="match status" value="1"/>
</dbReference>
<proteinExistence type="inferred from homology"/>
<evidence type="ECO:0000313" key="9">
    <source>
        <dbReference type="EMBL" id="TPX52392.1"/>
    </source>
</evidence>
<dbReference type="GO" id="GO:0043409">
    <property type="term" value="P:negative regulation of MAPK cascade"/>
    <property type="evidence" value="ECO:0007669"/>
    <property type="project" value="TreeGrafter"/>
</dbReference>
<dbReference type="InterPro" id="IPR029021">
    <property type="entry name" value="Prot-tyrosine_phosphatase-like"/>
</dbReference>
<evidence type="ECO:0000259" key="7">
    <source>
        <dbReference type="PROSITE" id="PS50056"/>
    </source>
</evidence>
<dbReference type="SMART" id="SM00195">
    <property type="entry name" value="DSPc"/>
    <property type="match status" value="1"/>
</dbReference>
<dbReference type="SUPFAM" id="SSF52799">
    <property type="entry name" value="(Phosphotyrosine protein) phosphatases II"/>
    <property type="match status" value="1"/>
</dbReference>
<dbReference type="CDD" id="cd14498">
    <property type="entry name" value="DSP"/>
    <property type="match status" value="1"/>
</dbReference>
<comment type="similarity">
    <text evidence="1">Belongs to the protein-tyrosine phosphatase family. Non-receptor class dual specificity subfamily.</text>
</comment>
<dbReference type="EMBL" id="QEAN01000037">
    <property type="protein sequence ID" value="TPX52392.1"/>
    <property type="molecule type" value="Genomic_DNA"/>
</dbReference>
<dbReference type="InterPro" id="IPR020422">
    <property type="entry name" value="TYR_PHOSPHATASE_DUAL_dom"/>
</dbReference>
<keyword evidence="10" id="KW-1185">Reference proteome</keyword>
<dbReference type="Pfam" id="PF00782">
    <property type="entry name" value="DSPc"/>
    <property type="match status" value="1"/>
</dbReference>
<accession>A0A507DL61</accession>
<dbReference type="GO" id="GO:0017017">
    <property type="term" value="F:MAP kinase tyrosine/serine/threonine phosphatase activity"/>
    <property type="evidence" value="ECO:0007669"/>
    <property type="project" value="TreeGrafter"/>
</dbReference>
<feature type="region of interest" description="Disordered" evidence="5">
    <location>
        <begin position="374"/>
        <end position="418"/>
    </location>
</feature>
<evidence type="ECO:0000256" key="2">
    <source>
        <dbReference type="ARBA" id="ARBA00013064"/>
    </source>
</evidence>
<feature type="compositionally biased region" description="Polar residues" evidence="5">
    <location>
        <begin position="374"/>
        <end position="385"/>
    </location>
</feature>
<dbReference type="PROSITE" id="PS50054">
    <property type="entry name" value="TYR_PHOSPHATASE_DUAL"/>
    <property type="match status" value="1"/>
</dbReference>
<dbReference type="EC" id="3.1.3.48" evidence="2"/>
<evidence type="ECO:0000256" key="1">
    <source>
        <dbReference type="ARBA" id="ARBA00008601"/>
    </source>
</evidence>
<evidence type="ECO:0000259" key="8">
    <source>
        <dbReference type="PROSITE" id="PS50206"/>
    </source>
</evidence>
<keyword evidence="4" id="KW-0904">Protein phosphatase</keyword>
<dbReference type="Gene3D" id="3.40.250.10">
    <property type="entry name" value="Rhodanese-like domain"/>
    <property type="match status" value="1"/>
</dbReference>
<keyword evidence="3" id="KW-0378">Hydrolase</keyword>
<evidence type="ECO:0000256" key="4">
    <source>
        <dbReference type="ARBA" id="ARBA00022912"/>
    </source>
</evidence>
<dbReference type="PANTHER" id="PTHR10159:SF519">
    <property type="entry name" value="DUAL SPECIFICITY PROTEIN PHOSPHATASE MPK3"/>
    <property type="match status" value="1"/>
</dbReference>
<evidence type="ECO:0000313" key="10">
    <source>
        <dbReference type="Proteomes" id="UP000317494"/>
    </source>
</evidence>
<feature type="region of interest" description="Disordered" evidence="5">
    <location>
        <begin position="274"/>
        <end position="341"/>
    </location>
</feature>
<dbReference type="InterPro" id="IPR000340">
    <property type="entry name" value="Dual-sp_phosphatase_cat-dom"/>
</dbReference>
<evidence type="ECO:0000256" key="5">
    <source>
        <dbReference type="SAM" id="MobiDB-lite"/>
    </source>
</evidence>
<evidence type="ECO:0000259" key="6">
    <source>
        <dbReference type="PROSITE" id="PS50054"/>
    </source>
</evidence>
<dbReference type="GO" id="GO:0033550">
    <property type="term" value="F:MAP kinase tyrosine phosphatase activity"/>
    <property type="evidence" value="ECO:0007669"/>
    <property type="project" value="TreeGrafter"/>
</dbReference>
<dbReference type="VEuPathDB" id="FungiDB:SeMB42_g01442"/>
<dbReference type="Gene3D" id="3.90.190.10">
    <property type="entry name" value="Protein tyrosine phosphatase superfamily"/>
    <property type="match status" value="1"/>
</dbReference>
<dbReference type="InterPro" id="IPR000387">
    <property type="entry name" value="Tyr_Pase_dom"/>
</dbReference>
<feature type="domain" description="Rhodanese" evidence="8">
    <location>
        <begin position="575"/>
        <end position="655"/>
    </location>
</feature>
<feature type="domain" description="Tyrosine specific protein phosphatases" evidence="7">
    <location>
        <begin position="961"/>
        <end position="1020"/>
    </location>
</feature>
<feature type="compositionally biased region" description="Low complexity" evidence="5">
    <location>
        <begin position="37"/>
        <end position="53"/>
    </location>
</feature>
<feature type="domain" description="Tyrosine-protein phosphatase" evidence="6">
    <location>
        <begin position="893"/>
        <end position="1041"/>
    </location>
</feature>
<dbReference type="AlphaFoldDB" id="A0A507DL61"/>
<feature type="region of interest" description="Disordered" evidence="5">
    <location>
        <begin position="433"/>
        <end position="474"/>
    </location>
</feature>
<dbReference type="PANTHER" id="PTHR10159">
    <property type="entry name" value="DUAL SPECIFICITY PROTEIN PHOSPHATASE"/>
    <property type="match status" value="1"/>
</dbReference>
<name>A0A507DL61_9FUNG</name>
<dbReference type="PROSITE" id="PS50206">
    <property type="entry name" value="RHODANESE_3"/>
    <property type="match status" value="1"/>
</dbReference>
<feature type="compositionally biased region" description="Polar residues" evidence="5">
    <location>
        <begin position="301"/>
        <end position="341"/>
    </location>
</feature>
<feature type="region of interest" description="Disordered" evidence="5">
    <location>
        <begin position="1"/>
        <end position="105"/>
    </location>
</feature>
<feature type="compositionally biased region" description="Low complexity" evidence="5">
    <location>
        <begin position="283"/>
        <end position="295"/>
    </location>
</feature>
<gene>
    <name evidence="9" type="ORF">SeMB42_g01442</name>
</gene>
<feature type="compositionally biased region" description="Polar residues" evidence="5">
    <location>
        <begin position="447"/>
        <end position="460"/>
    </location>
</feature>
<dbReference type="STRING" id="286115.A0A507DL61"/>
<dbReference type="GO" id="GO:0008330">
    <property type="term" value="F:protein tyrosine/threonine phosphatase activity"/>
    <property type="evidence" value="ECO:0007669"/>
    <property type="project" value="TreeGrafter"/>
</dbReference>
<dbReference type="GO" id="GO:0005737">
    <property type="term" value="C:cytoplasm"/>
    <property type="evidence" value="ECO:0007669"/>
    <property type="project" value="TreeGrafter"/>
</dbReference>
<dbReference type="PROSITE" id="PS50056">
    <property type="entry name" value="TYR_PHOSPHATASE_2"/>
    <property type="match status" value="1"/>
</dbReference>
<dbReference type="Proteomes" id="UP000317494">
    <property type="component" value="Unassembled WGS sequence"/>
</dbReference>
<protein>
    <recommendedName>
        <fullName evidence="2">protein-tyrosine-phosphatase</fullName>
        <ecNumber evidence="2">3.1.3.48</ecNumber>
    </recommendedName>
</protein>
<organism evidence="9 10">
    <name type="scientific">Synchytrium endobioticum</name>
    <dbReference type="NCBI Taxonomy" id="286115"/>
    <lineage>
        <taxon>Eukaryota</taxon>
        <taxon>Fungi</taxon>
        <taxon>Fungi incertae sedis</taxon>
        <taxon>Chytridiomycota</taxon>
        <taxon>Chytridiomycota incertae sedis</taxon>
        <taxon>Chytridiomycetes</taxon>
        <taxon>Synchytriales</taxon>
        <taxon>Synchytriaceae</taxon>
        <taxon>Synchytrium</taxon>
    </lineage>
</organism>
<dbReference type="SUPFAM" id="SSF52821">
    <property type="entry name" value="Rhodanese/Cell cycle control phosphatase"/>
    <property type="match status" value="1"/>
</dbReference>
<dbReference type="InterPro" id="IPR001763">
    <property type="entry name" value="Rhodanese-like_dom"/>
</dbReference>
<feature type="compositionally biased region" description="Basic and acidic residues" evidence="5">
    <location>
        <begin position="402"/>
        <end position="414"/>
    </location>
</feature>
<dbReference type="InterPro" id="IPR036873">
    <property type="entry name" value="Rhodanese-like_dom_sf"/>
</dbReference>